<sequence>MVDALRLAKVVVESLVRRLLADRQRRDERSRPLSELINVSLVDDYQRRKLRREIEAMRDAVAQRLDSFSGQEWNGLAEGDRNAALAAVVDAFESADLSDAAFLAADADPLRLARDIRATVPALPAEAGLSGPASAYYDRLLDECCTVHAQLTVHLSAFTSRGLVELLGRASSLSAKVEQVLHRLPLRALDAPTGSDHDAEFLDRYLAHISATLDTVELFGLDVRGYRPANTLSVAYISLTASLETGRSRERRDHSWRRGDRPDEAPKEEAGVRVEHVLSGARRILLRGDAGSGKTTLLHWLAVNAARGAFKAELRDWNGLTPFLVKLRGYAGRTLPAPERLLDGVADPLAGLMPPGWAHRRLGEGRALLLVDGVDELPADDRRAARDWVRQLLHAYPDNRVVVTSRPHAAAARWLGAENFESAALDRMHATDVRNLIAHWHEAIRDADGLPCDPEELQGYERALLAHLDASPHLQGLAANPLLCAMLCALNLDRHSALPLDRMGVYAAALDMLLERRDVERRVPSYAGTQLKVRDKIDLLQYLAWRLSVNSRTQMSREDAIRRLSERLAAMPLQAADPEAVLDHLLHRSGVVREPVVDRIDFVHRTFQEYLTAREAAEQGDVGLLVGHAHLDTWRETIIMAAGHGNRPTRHELLTGLLRRAEAEPRNSRGLRLLAAACLETVGSLDGDLRARVEGCLVELIPPRRSEEARSLASAGPALLRHAPHDLSGLSERASRSMVESVALLGSPQALQLLSRYASDRRHAVREQLFKLCGYFHPQDYAEQVLSRMEGFFEEPWITSLPQLRAARCLADLTKISHLQLTGVGDLSADLADLPPVSGMWLSGEIDDISELVKHAGTLTRLVIWSQAPIRSLTPLSHLTNLTSLVVSHPGGIDDLRHLERMPALEELWLYDCRRVDDFSPLLGLTRLRRLRLETPVQPRVWGLLPELPALTRLDLLGSAPPPDGLAGVVATVPGLTELSLMGADWVEDIDAVVGLPELESMNIDSDRLAEISPLRQLPKLATLDLDCPGTTDLAPLTGIPSLRTLYLRRRMSGVDLSPLAGCEMLIYLDDRAEARKWRPKVGRKVKLRSI</sequence>
<dbReference type="OrthoDB" id="135105at2"/>
<dbReference type="RefSeq" id="WP_121005340.1">
    <property type="nucleotide sequence ID" value="NZ_RBXO01000001.1"/>
</dbReference>
<evidence type="ECO:0000256" key="1">
    <source>
        <dbReference type="ARBA" id="ARBA00022741"/>
    </source>
</evidence>
<dbReference type="GO" id="GO:0005524">
    <property type="term" value="F:ATP binding"/>
    <property type="evidence" value="ECO:0007669"/>
    <property type="project" value="UniProtKB-KW"/>
</dbReference>
<evidence type="ECO:0000259" key="4">
    <source>
        <dbReference type="PROSITE" id="PS50837"/>
    </source>
</evidence>
<dbReference type="Pfam" id="PF22733">
    <property type="entry name" value="NNH1"/>
    <property type="match status" value="1"/>
</dbReference>
<evidence type="ECO:0000256" key="2">
    <source>
        <dbReference type="ARBA" id="ARBA00022840"/>
    </source>
</evidence>
<keyword evidence="1" id="KW-0547">Nucleotide-binding</keyword>
<dbReference type="PANTHER" id="PTHR46844">
    <property type="entry name" value="SLR5058 PROTEIN"/>
    <property type="match status" value="1"/>
</dbReference>
<evidence type="ECO:0000313" key="6">
    <source>
        <dbReference type="Proteomes" id="UP000282084"/>
    </source>
</evidence>
<dbReference type="PROSITE" id="PS50837">
    <property type="entry name" value="NACHT"/>
    <property type="match status" value="1"/>
</dbReference>
<feature type="domain" description="NACHT" evidence="4">
    <location>
        <begin position="282"/>
        <end position="618"/>
    </location>
</feature>
<accession>A0A495VXG0</accession>
<dbReference type="Gene3D" id="3.40.50.300">
    <property type="entry name" value="P-loop containing nucleotide triphosphate hydrolases"/>
    <property type="match status" value="1"/>
</dbReference>
<keyword evidence="2" id="KW-0067">ATP-binding</keyword>
<keyword evidence="6" id="KW-1185">Reference proteome</keyword>
<dbReference type="InterPro" id="IPR054547">
    <property type="entry name" value="NNH1"/>
</dbReference>
<name>A0A495VXG0_9PSEU</name>
<dbReference type="Gene3D" id="3.80.10.10">
    <property type="entry name" value="Ribonuclease Inhibitor"/>
    <property type="match status" value="1"/>
</dbReference>
<dbReference type="SUPFAM" id="SSF52540">
    <property type="entry name" value="P-loop containing nucleoside triphosphate hydrolases"/>
    <property type="match status" value="1"/>
</dbReference>
<dbReference type="Proteomes" id="UP000282084">
    <property type="component" value="Unassembled WGS sequence"/>
</dbReference>
<proteinExistence type="predicted"/>
<evidence type="ECO:0000256" key="3">
    <source>
        <dbReference type="SAM" id="MobiDB-lite"/>
    </source>
</evidence>
<dbReference type="InterPro" id="IPR032675">
    <property type="entry name" value="LRR_dom_sf"/>
</dbReference>
<dbReference type="AlphaFoldDB" id="A0A495VXG0"/>
<dbReference type="Pfam" id="PF05729">
    <property type="entry name" value="NACHT"/>
    <property type="match status" value="1"/>
</dbReference>
<dbReference type="InterPro" id="IPR027417">
    <property type="entry name" value="P-loop_NTPase"/>
</dbReference>
<dbReference type="PANTHER" id="PTHR46844:SF1">
    <property type="entry name" value="SLR5058 PROTEIN"/>
    <property type="match status" value="1"/>
</dbReference>
<gene>
    <name evidence="5" type="ORF">C8E97_2696</name>
</gene>
<organism evidence="5 6">
    <name type="scientific">Saccharothrix australiensis</name>
    <dbReference type="NCBI Taxonomy" id="2072"/>
    <lineage>
        <taxon>Bacteria</taxon>
        <taxon>Bacillati</taxon>
        <taxon>Actinomycetota</taxon>
        <taxon>Actinomycetes</taxon>
        <taxon>Pseudonocardiales</taxon>
        <taxon>Pseudonocardiaceae</taxon>
        <taxon>Saccharothrix</taxon>
    </lineage>
</organism>
<feature type="region of interest" description="Disordered" evidence="3">
    <location>
        <begin position="248"/>
        <end position="271"/>
    </location>
</feature>
<reference evidence="5 6" key="1">
    <citation type="submission" date="2018-10" db="EMBL/GenBank/DDBJ databases">
        <title>Sequencing the genomes of 1000 actinobacteria strains.</title>
        <authorList>
            <person name="Klenk H.-P."/>
        </authorList>
    </citation>
    <scope>NUCLEOTIDE SEQUENCE [LARGE SCALE GENOMIC DNA]</scope>
    <source>
        <strain evidence="5 6">DSM 43800</strain>
    </source>
</reference>
<dbReference type="EMBL" id="RBXO01000001">
    <property type="protein sequence ID" value="RKT54102.1"/>
    <property type="molecule type" value="Genomic_DNA"/>
</dbReference>
<comment type="caution">
    <text evidence="5">The sequence shown here is derived from an EMBL/GenBank/DDBJ whole genome shotgun (WGS) entry which is preliminary data.</text>
</comment>
<protein>
    <submittedName>
        <fullName evidence="5">NACHT domain-containing protein</fullName>
    </submittedName>
</protein>
<dbReference type="InterPro" id="IPR007111">
    <property type="entry name" value="NACHT_NTPase"/>
</dbReference>
<evidence type="ECO:0000313" key="5">
    <source>
        <dbReference type="EMBL" id="RKT54102.1"/>
    </source>
</evidence>
<dbReference type="SUPFAM" id="SSF52058">
    <property type="entry name" value="L domain-like"/>
    <property type="match status" value="1"/>
</dbReference>